<feature type="domain" description="Rhodanese" evidence="1">
    <location>
        <begin position="11"/>
        <end position="98"/>
    </location>
</feature>
<keyword evidence="3" id="KW-1185">Reference proteome</keyword>
<dbReference type="InterPro" id="IPR050229">
    <property type="entry name" value="GlpE_sulfurtransferase"/>
</dbReference>
<proteinExistence type="predicted"/>
<name>A0A6N9YS45_9ACTN</name>
<organism evidence="2 3">
    <name type="scientific">Phytoactinopolyspora alkaliphila</name>
    <dbReference type="NCBI Taxonomy" id="1783498"/>
    <lineage>
        <taxon>Bacteria</taxon>
        <taxon>Bacillati</taxon>
        <taxon>Actinomycetota</taxon>
        <taxon>Actinomycetes</taxon>
        <taxon>Jiangellales</taxon>
        <taxon>Jiangellaceae</taxon>
        <taxon>Phytoactinopolyspora</taxon>
    </lineage>
</organism>
<dbReference type="EMBL" id="JAAGOB010000012">
    <property type="protein sequence ID" value="NED97629.1"/>
    <property type="molecule type" value="Genomic_DNA"/>
</dbReference>
<dbReference type="SUPFAM" id="SSF52821">
    <property type="entry name" value="Rhodanese/Cell cycle control phosphatase"/>
    <property type="match status" value="1"/>
</dbReference>
<dbReference type="InterPro" id="IPR001763">
    <property type="entry name" value="Rhodanese-like_dom"/>
</dbReference>
<dbReference type="PANTHER" id="PTHR43031">
    <property type="entry name" value="FAD-DEPENDENT OXIDOREDUCTASE"/>
    <property type="match status" value="1"/>
</dbReference>
<evidence type="ECO:0000313" key="2">
    <source>
        <dbReference type="EMBL" id="NED97629.1"/>
    </source>
</evidence>
<protein>
    <submittedName>
        <fullName evidence="2">Rhodanese-like domain-containing protein</fullName>
    </submittedName>
</protein>
<reference evidence="2 3" key="1">
    <citation type="submission" date="2020-02" db="EMBL/GenBank/DDBJ databases">
        <authorList>
            <person name="Li X.-J."/>
            <person name="Feng X.-M."/>
        </authorList>
    </citation>
    <scope>NUCLEOTIDE SEQUENCE [LARGE SCALE GENOMIC DNA]</scope>
    <source>
        <strain evidence="2 3">CGMCC 4.7225</strain>
    </source>
</reference>
<dbReference type="AlphaFoldDB" id="A0A6N9YS45"/>
<sequence>MSIPDVDVTAVPDDGVLLDVREPDEWQAGHVPGAVHIPLRDLPGRLDDIPDEDPVYVVCKVGGRSAHAAAWLNSIGRSAVNVAGGMESWHAAGRPMTSENGNDPVVA</sequence>
<comment type="caution">
    <text evidence="2">The sequence shown here is derived from an EMBL/GenBank/DDBJ whole genome shotgun (WGS) entry which is preliminary data.</text>
</comment>
<dbReference type="CDD" id="cd00158">
    <property type="entry name" value="RHOD"/>
    <property type="match status" value="1"/>
</dbReference>
<dbReference type="Proteomes" id="UP000469185">
    <property type="component" value="Unassembled WGS sequence"/>
</dbReference>
<dbReference type="InterPro" id="IPR036873">
    <property type="entry name" value="Rhodanese-like_dom_sf"/>
</dbReference>
<dbReference type="PROSITE" id="PS50206">
    <property type="entry name" value="RHODANESE_3"/>
    <property type="match status" value="1"/>
</dbReference>
<dbReference type="Gene3D" id="3.40.250.10">
    <property type="entry name" value="Rhodanese-like domain"/>
    <property type="match status" value="1"/>
</dbReference>
<evidence type="ECO:0000313" key="3">
    <source>
        <dbReference type="Proteomes" id="UP000469185"/>
    </source>
</evidence>
<dbReference type="PANTHER" id="PTHR43031:SF1">
    <property type="entry name" value="PYRIDINE NUCLEOTIDE-DISULPHIDE OXIDOREDUCTASE"/>
    <property type="match status" value="1"/>
</dbReference>
<dbReference type="SMART" id="SM00450">
    <property type="entry name" value="RHOD"/>
    <property type="match status" value="1"/>
</dbReference>
<gene>
    <name evidence="2" type="ORF">G1H11_20225</name>
</gene>
<accession>A0A6N9YS45</accession>
<dbReference type="Pfam" id="PF00581">
    <property type="entry name" value="Rhodanese"/>
    <property type="match status" value="1"/>
</dbReference>
<dbReference type="RefSeq" id="WP_163820397.1">
    <property type="nucleotide sequence ID" value="NZ_JAAGOB010000012.1"/>
</dbReference>
<evidence type="ECO:0000259" key="1">
    <source>
        <dbReference type="PROSITE" id="PS50206"/>
    </source>
</evidence>